<evidence type="ECO:0000256" key="2">
    <source>
        <dbReference type="ARBA" id="ARBA00023015"/>
    </source>
</evidence>
<dbReference type="AlphaFoldDB" id="A0A842JFD8"/>
<organism evidence="6 7">
    <name type="scientific">Gordonibacter massiliensis</name>
    <name type="common">ex Traore et al. 2017</name>
    <dbReference type="NCBI Taxonomy" id="1841863"/>
    <lineage>
        <taxon>Bacteria</taxon>
        <taxon>Bacillati</taxon>
        <taxon>Actinomycetota</taxon>
        <taxon>Coriobacteriia</taxon>
        <taxon>Eggerthellales</taxon>
        <taxon>Eggerthellaceae</taxon>
        <taxon>Gordonibacter</taxon>
    </lineage>
</organism>
<comment type="caution">
    <text evidence="6">The sequence shown here is derived from an EMBL/GenBank/DDBJ whole genome shotgun (WGS) entry which is preliminary data.</text>
</comment>
<dbReference type="Gene3D" id="3.40.190.290">
    <property type="match status" value="1"/>
</dbReference>
<dbReference type="EMBL" id="JACMSE010000010">
    <property type="protein sequence ID" value="MBC2890154.1"/>
    <property type="molecule type" value="Genomic_DNA"/>
</dbReference>
<dbReference type="Pfam" id="PF03466">
    <property type="entry name" value="LysR_substrate"/>
    <property type="match status" value="1"/>
</dbReference>
<dbReference type="InterPro" id="IPR036388">
    <property type="entry name" value="WH-like_DNA-bd_sf"/>
</dbReference>
<evidence type="ECO:0000313" key="7">
    <source>
        <dbReference type="Proteomes" id="UP000587396"/>
    </source>
</evidence>
<dbReference type="Pfam" id="PF00126">
    <property type="entry name" value="HTH_1"/>
    <property type="match status" value="1"/>
</dbReference>
<feature type="domain" description="HTH lysR-type" evidence="5">
    <location>
        <begin position="1"/>
        <end position="58"/>
    </location>
</feature>
<dbReference type="PANTHER" id="PTHR30346">
    <property type="entry name" value="TRANSCRIPTIONAL DUAL REGULATOR HCAR-RELATED"/>
    <property type="match status" value="1"/>
</dbReference>
<comment type="similarity">
    <text evidence="1">Belongs to the LysR transcriptional regulatory family.</text>
</comment>
<proteinExistence type="inferred from homology"/>
<dbReference type="CDD" id="cd05466">
    <property type="entry name" value="PBP2_LTTR_substrate"/>
    <property type="match status" value="1"/>
</dbReference>
<evidence type="ECO:0000256" key="4">
    <source>
        <dbReference type="ARBA" id="ARBA00023163"/>
    </source>
</evidence>
<dbReference type="SUPFAM" id="SSF46785">
    <property type="entry name" value="Winged helix' DNA-binding domain"/>
    <property type="match status" value="1"/>
</dbReference>
<evidence type="ECO:0000256" key="3">
    <source>
        <dbReference type="ARBA" id="ARBA00023125"/>
    </source>
</evidence>
<dbReference type="GO" id="GO:0003677">
    <property type="term" value="F:DNA binding"/>
    <property type="evidence" value="ECO:0007669"/>
    <property type="project" value="UniProtKB-KW"/>
</dbReference>
<dbReference type="PROSITE" id="PS50931">
    <property type="entry name" value="HTH_LYSR"/>
    <property type="match status" value="1"/>
</dbReference>
<reference evidence="6 7" key="1">
    <citation type="submission" date="2020-08" db="EMBL/GenBank/DDBJ databases">
        <authorList>
            <person name="Liu C."/>
            <person name="Sun Q."/>
        </authorList>
    </citation>
    <scope>NUCLEOTIDE SEQUENCE [LARGE SCALE GENOMIC DNA]</scope>
    <source>
        <strain evidence="6 7">N22</strain>
    </source>
</reference>
<evidence type="ECO:0000256" key="1">
    <source>
        <dbReference type="ARBA" id="ARBA00009437"/>
    </source>
</evidence>
<dbReference type="Gene3D" id="1.10.10.10">
    <property type="entry name" value="Winged helix-like DNA-binding domain superfamily/Winged helix DNA-binding domain"/>
    <property type="match status" value="1"/>
</dbReference>
<evidence type="ECO:0000259" key="5">
    <source>
        <dbReference type="PROSITE" id="PS50931"/>
    </source>
</evidence>
<dbReference type="PANTHER" id="PTHR30346:SF28">
    <property type="entry name" value="HTH-TYPE TRANSCRIPTIONAL REGULATOR CYNR"/>
    <property type="match status" value="1"/>
</dbReference>
<keyword evidence="2" id="KW-0805">Transcription regulation</keyword>
<keyword evidence="7" id="KW-1185">Reference proteome</keyword>
<keyword evidence="4" id="KW-0804">Transcription</keyword>
<evidence type="ECO:0000313" key="6">
    <source>
        <dbReference type="EMBL" id="MBC2890154.1"/>
    </source>
</evidence>
<dbReference type="PRINTS" id="PR00039">
    <property type="entry name" value="HTHLYSR"/>
</dbReference>
<dbReference type="InterPro" id="IPR036390">
    <property type="entry name" value="WH_DNA-bd_sf"/>
</dbReference>
<dbReference type="SUPFAM" id="SSF53850">
    <property type="entry name" value="Periplasmic binding protein-like II"/>
    <property type="match status" value="1"/>
</dbReference>
<protein>
    <submittedName>
        <fullName evidence="6">LysR family transcriptional regulator</fullName>
    </submittedName>
</protein>
<dbReference type="GO" id="GO:0003700">
    <property type="term" value="F:DNA-binding transcription factor activity"/>
    <property type="evidence" value="ECO:0007669"/>
    <property type="project" value="InterPro"/>
</dbReference>
<dbReference type="RefSeq" id="WP_185905893.1">
    <property type="nucleotide sequence ID" value="NZ_JACMSE010000010.1"/>
</dbReference>
<gene>
    <name evidence="6" type="ORF">H7313_12500</name>
</gene>
<name>A0A842JFD8_9ACTN</name>
<dbReference type="Proteomes" id="UP000587396">
    <property type="component" value="Unassembled WGS sequence"/>
</dbReference>
<dbReference type="InterPro" id="IPR005119">
    <property type="entry name" value="LysR_subst-bd"/>
</dbReference>
<keyword evidence="3" id="KW-0238">DNA-binding</keyword>
<dbReference type="FunFam" id="1.10.10.10:FF:000001">
    <property type="entry name" value="LysR family transcriptional regulator"/>
    <property type="match status" value="1"/>
</dbReference>
<accession>A0A842JFD8</accession>
<dbReference type="GO" id="GO:0032993">
    <property type="term" value="C:protein-DNA complex"/>
    <property type="evidence" value="ECO:0007669"/>
    <property type="project" value="TreeGrafter"/>
</dbReference>
<sequence>MELRVLQYFLMVAREENITRAAQQLHITQPTLSRQLAQLDRELGAKLFTRSSHNIVLTSEGMLLKRRAQELLALADKTMKEVAHEEDSLAGEVAVGCGEFLSVGELAEIMTDFRRKYPLVSFDVHSGNVVGIKRRIEAGELDVGLVGEPVDVRTYEFVRMARKEEWGVLVREDSPLADNTAVTPDDLAGIPLIVSKSEAARNALASWFGNRAPDMDVACTYNLLYNGAILVRAGMGVAVGLRLDGRYDGLRFVPLAQSFDMGTMLIWKEHQAFSPVTAAFIQFVKKRTSSRQNAPSEA</sequence>
<dbReference type="InterPro" id="IPR000847">
    <property type="entry name" value="LysR_HTH_N"/>
</dbReference>